<evidence type="ECO:0000256" key="5">
    <source>
        <dbReference type="ARBA" id="ARBA00023242"/>
    </source>
</evidence>
<evidence type="ECO:0000256" key="3">
    <source>
        <dbReference type="ARBA" id="ARBA00005902"/>
    </source>
</evidence>
<comment type="subcellular location">
    <subcellularLocation>
        <location evidence="2">Cytoplasm</location>
    </subcellularLocation>
    <subcellularLocation>
        <location evidence="1">Nucleus</location>
    </subcellularLocation>
</comment>
<dbReference type="Proteomes" id="UP001301350">
    <property type="component" value="Unassembled WGS sequence"/>
</dbReference>
<dbReference type="AlphaFoldDB" id="A0AAV9IU62"/>
<evidence type="ECO:0000313" key="6">
    <source>
        <dbReference type="EMBL" id="KAK4535820.1"/>
    </source>
</evidence>
<accession>A0AAV9IU62</accession>
<dbReference type="Gene3D" id="1.20.58.190">
    <property type="entry name" value="Translin, domain 1"/>
    <property type="match status" value="1"/>
</dbReference>
<dbReference type="InterPro" id="IPR016069">
    <property type="entry name" value="Translin_C"/>
</dbReference>
<keyword evidence="5" id="KW-0539">Nucleus</keyword>
<reference evidence="6 7" key="1">
    <citation type="submission" date="2022-07" db="EMBL/GenBank/DDBJ databases">
        <title>Genome-wide signatures of adaptation to extreme environments.</title>
        <authorList>
            <person name="Cho C.H."/>
            <person name="Yoon H.S."/>
        </authorList>
    </citation>
    <scope>NUCLEOTIDE SEQUENCE [LARGE SCALE GENOMIC DNA]</scope>
    <source>
        <strain evidence="6 7">DBV 063 E5</strain>
    </source>
</reference>
<evidence type="ECO:0000256" key="1">
    <source>
        <dbReference type="ARBA" id="ARBA00004123"/>
    </source>
</evidence>
<evidence type="ECO:0000256" key="4">
    <source>
        <dbReference type="ARBA" id="ARBA00022490"/>
    </source>
</evidence>
<dbReference type="SUPFAM" id="SSF74784">
    <property type="entry name" value="Translin"/>
    <property type="match status" value="1"/>
</dbReference>
<dbReference type="PANTHER" id="PTHR10741">
    <property type="entry name" value="TRANSLIN AND TRANSLIN ASSOCIATED PROTEIN X"/>
    <property type="match status" value="1"/>
</dbReference>
<evidence type="ECO:0000313" key="7">
    <source>
        <dbReference type="Proteomes" id="UP001301350"/>
    </source>
</evidence>
<dbReference type="EMBL" id="JANCYW010000006">
    <property type="protein sequence ID" value="KAK4535820.1"/>
    <property type="molecule type" value="Genomic_DNA"/>
</dbReference>
<protein>
    <submittedName>
        <fullName evidence="6">Uncharacterized protein</fullName>
    </submittedName>
</protein>
<dbReference type="Gene3D" id="1.20.58.200">
    <property type="entry name" value="Translin, domain 2"/>
    <property type="match status" value="1"/>
</dbReference>
<dbReference type="GO" id="GO:0005634">
    <property type="term" value="C:nucleus"/>
    <property type="evidence" value="ECO:0007669"/>
    <property type="project" value="UniProtKB-SubCell"/>
</dbReference>
<organism evidence="6 7">
    <name type="scientific">Cyanidium caldarium</name>
    <name type="common">Red alga</name>
    <dbReference type="NCBI Taxonomy" id="2771"/>
    <lineage>
        <taxon>Eukaryota</taxon>
        <taxon>Rhodophyta</taxon>
        <taxon>Bangiophyceae</taxon>
        <taxon>Cyanidiales</taxon>
        <taxon>Cyanidiaceae</taxon>
        <taxon>Cyanidium</taxon>
    </lineage>
</organism>
<name>A0AAV9IU62_CYACA</name>
<dbReference type="GO" id="GO:0043565">
    <property type="term" value="F:sequence-specific DNA binding"/>
    <property type="evidence" value="ECO:0007669"/>
    <property type="project" value="InterPro"/>
</dbReference>
<keyword evidence="7" id="KW-1185">Reference proteome</keyword>
<dbReference type="GO" id="GO:0005737">
    <property type="term" value="C:cytoplasm"/>
    <property type="evidence" value="ECO:0007669"/>
    <property type="project" value="UniProtKB-SubCell"/>
</dbReference>
<dbReference type="InterPro" id="IPR036081">
    <property type="entry name" value="Translin_sf"/>
</dbReference>
<sequence>MSSGKRQRTDSSRYDDIFGPVAAELDAYKEKRERLVKASRDTTAAAKKVIFKLLRVNKVVEPTARTLDDPLLDEAEEDLAAVRRKIVDDIAAEFVADPASSLTEEYWRYQPQFSTGLQEYIEAACLYAWVRHSVCAGWRELQAQLPQVPIDTTDYLLGVCDLTGEVMREAVQSVALGNVQLPFAACRFLQQLLVECRALKQTAARSWPGTVNSELDRKLETMASSVVKVEETCYKLRLRQAEYPAAAGAIPPLSEEEPNRTVDD</sequence>
<dbReference type="CDD" id="cd14820">
    <property type="entry name" value="TRAX"/>
    <property type="match status" value="1"/>
</dbReference>
<proteinExistence type="inferred from homology"/>
<comment type="similarity">
    <text evidence="3">Belongs to the translin family.</text>
</comment>
<dbReference type="Pfam" id="PF01997">
    <property type="entry name" value="Translin"/>
    <property type="match status" value="1"/>
</dbReference>
<gene>
    <name evidence="6" type="ORF">CDCA_CDCA06G1845</name>
</gene>
<keyword evidence="4" id="KW-0963">Cytoplasm</keyword>
<dbReference type="InterPro" id="IPR002848">
    <property type="entry name" value="Translin_fam"/>
</dbReference>
<evidence type="ECO:0000256" key="2">
    <source>
        <dbReference type="ARBA" id="ARBA00004496"/>
    </source>
</evidence>
<comment type="caution">
    <text evidence="6">The sequence shown here is derived from an EMBL/GenBank/DDBJ whole genome shotgun (WGS) entry which is preliminary data.</text>
</comment>
<dbReference type="InterPro" id="IPR016068">
    <property type="entry name" value="Translin_N"/>
</dbReference>